<protein>
    <submittedName>
        <fullName evidence="6">60S ribosomal protein L26-1</fullName>
    </submittedName>
</protein>
<evidence type="ECO:0000256" key="3">
    <source>
        <dbReference type="ARBA" id="ARBA00023274"/>
    </source>
</evidence>
<keyword evidence="3" id="KW-0687">Ribonucleoprotein</keyword>
<dbReference type="Pfam" id="PF00467">
    <property type="entry name" value="KOW"/>
    <property type="match status" value="1"/>
</dbReference>
<dbReference type="InterPro" id="IPR008991">
    <property type="entry name" value="Translation_prot_SH3-like_sf"/>
</dbReference>
<dbReference type="GO" id="GO:0003723">
    <property type="term" value="F:RNA binding"/>
    <property type="evidence" value="ECO:0007669"/>
    <property type="project" value="InterPro"/>
</dbReference>
<evidence type="ECO:0000313" key="7">
    <source>
        <dbReference type="Proteomes" id="UP000251960"/>
    </source>
</evidence>
<dbReference type="InterPro" id="IPR041988">
    <property type="entry name" value="Ribosomal_uL24_KOW"/>
</dbReference>
<dbReference type="InterPro" id="IPR014722">
    <property type="entry name" value="Rib_uL2_dom2"/>
</dbReference>
<dbReference type="InterPro" id="IPR005756">
    <property type="entry name" value="Ribosomal_uL24_euk/arc"/>
</dbReference>
<dbReference type="AlphaFoldDB" id="A0A3L6GAM8"/>
<dbReference type="GO" id="GO:0006412">
    <property type="term" value="P:translation"/>
    <property type="evidence" value="ECO:0007669"/>
    <property type="project" value="InterPro"/>
</dbReference>
<dbReference type="InterPro" id="IPR005824">
    <property type="entry name" value="KOW"/>
</dbReference>
<name>A0A3L6GAM8_MAIZE</name>
<evidence type="ECO:0000256" key="4">
    <source>
        <dbReference type="SAM" id="MobiDB-lite"/>
    </source>
</evidence>
<dbReference type="SUPFAM" id="SSF50104">
    <property type="entry name" value="Translation proteins SH3-like domain"/>
    <property type="match status" value="1"/>
</dbReference>
<dbReference type="PANTHER" id="PTHR11143">
    <property type="entry name" value="60S RIBOSOMAL PROTEIN L26 FAMILY MEMBER"/>
    <property type="match status" value="1"/>
</dbReference>
<reference evidence="6 7" key="1">
    <citation type="journal article" date="2018" name="Nat. Genet.">
        <title>Extensive intraspecific gene order and gene structural variations between Mo17 and other maize genomes.</title>
        <authorList>
            <person name="Sun S."/>
            <person name="Zhou Y."/>
            <person name="Chen J."/>
            <person name="Shi J."/>
            <person name="Zhao H."/>
            <person name="Zhao H."/>
            <person name="Song W."/>
            <person name="Zhang M."/>
            <person name="Cui Y."/>
            <person name="Dong X."/>
            <person name="Liu H."/>
            <person name="Ma X."/>
            <person name="Jiao Y."/>
            <person name="Wang B."/>
            <person name="Wei X."/>
            <person name="Stein J.C."/>
            <person name="Glaubitz J.C."/>
            <person name="Lu F."/>
            <person name="Yu G."/>
            <person name="Liang C."/>
            <person name="Fengler K."/>
            <person name="Li B."/>
            <person name="Rafalski A."/>
            <person name="Schnable P.S."/>
            <person name="Ware D.H."/>
            <person name="Buckler E.S."/>
            <person name="Lai J."/>
        </authorList>
    </citation>
    <scope>NUCLEOTIDE SEQUENCE [LARGE SCALE GENOMIC DNA]</scope>
    <source>
        <strain evidence="7">cv. Missouri 17</strain>
        <tissue evidence="6">Seedling</tissue>
    </source>
</reference>
<dbReference type="Gene3D" id="2.30.30.30">
    <property type="match status" value="1"/>
</dbReference>
<evidence type="ECO:0000256" key="1">
    <source>
        <dbReference type="ARBA" id="ARBA00010618"/>
    </source>
</evidence>
<dbReference type="Proteomes" id="UP000251960">
    <property type="component" value="Chromosome 10"/>
</dbReference>
<keyword evidence="2 6" id="KW-0689">Ribosomal protein</keyword>
<accession>A0A3L6GAM8</accession>
<sequence length="197" mass="22464">MSHSKQKKAQPNHQPPPLILPSAPFYHQIVRGLHPTDRALILPSAPFYHQIVRSILPAASIQQIVRGLSFYRALHSTTGRLHSFSHTENPSRRHRSGLPGKQERPSRRRHEAQSSRHELPPEVPQGALHGPVLRPLRSHVRAGCRRSSIPIRKDDEVQVVRGTYKGREGKVVQVYRRRWVIHVERITREKVNGSVPG</sequence>
<feature type="compositionally biased region" description="Basic residues" evidence="4">
    <location>
        <begin position="1"/>
        <end position="10"/>
    </location>
</feature>
<feature type="region of interest" description="Disordered" evidence="4">
    <location>
        <begin position="81"/>
        <end position="130"/>
    </location>
</feature>
<dbReference type="EMBL" id="NCVQ01000002">
    <property type="protein sequence ID" value="PWZ44949.1"/>
    <property type="molecule type" value="Genomic_DNA"/>
</dbReference>
<dbReference type="InterPro" id="IPR005825">
    <property type="entry name" value="Ribosomal_uL24_CS"/>
</dbReference>
<dbReference type="GO" id="GO:0015934">
    <property type="term" value="C:large ribosomal subunit"/>
    <property type="evidence" value="ECO:0007669"/>
    <property type="project" value="InterPro"/>
</dbReference>
<dbReference type="SMART" id="SM00739">
    <property type="entry name" value="KOW"/>
    <property type="match status" value="1"/>
</dbReference>
<comment type="caution">
    <text evidence="6">The sequence shown here is derived from an EMBL/GenBank/DDBJ whole genome shotgun (WGS) entry which is preliminary data.</text>
</comment>
<feature type="domain" description="KOW" evidence="5">
    <location>
        <begin position="150"/>
        <end position="177"/>
    </location>
</feature>
<feature type="region of interest" description="Disordered" evidence="4">
    <location>
        <begin position="1"/>
        <end position="20"/>
    </location>
</feature>
<evidence type="ECO:0000256" key="2">
    <source>
        <dbReference type="ARBA" id="ARBA00022980"/>
    </source>
</evidence>
<dbReference type="GO" id="GO:0003735">
    <property type="term" value="F:structural constituent of ribosome"/>
    <property type="evidence" value="ECO:0007669"/>
    <property type="project" value="InterPro"/>
</dbReference>
<proteinExistence type="inferred from homology"/>
<dbReference type="NCBIfam" id="TIGR01080">
    <property type="entry name" value="rplX_A_E"/>
    <property type="match status" value="1"/>
</dbReference>
<feature type="compositionally biased region" description="Basic and acidic residues" evidence="4">
    <location>
        <begin position="101"/>
        <end position="120"/>
    </location>
</feature>
<evidence type="ECO:0000313" key="6">
    <source>
        <dbReference type="EMBL" id="PWZ44949.1"/>
    </source>
</evidence>
<dbReference type="CDD" id="cd06089">
    <property type="entry name" value="KOW_RPL26"/>
    <property type="match status" value="1"/>
</dbReference>
<evidence type="ECO:0000259" key="5">
    <source>
        <dbReference type="SMART" id="SM00739"/>
    </source>
</evidence>
<organism evidence="6 7">
    <name type="scientific">Zea mays</name>
    <name type="common">Maize</name>
    <dbReference type="NCBI Taxonomy" id="4577"/>
    <lineage>
        <taxon>Eukaryota</taxon>
        <taxon>Viridiplantae</taxon>
        <taxon>Streptophyta</taxon>
        <taxon>Embryophyta</taxon>
        <taxon>Tracheophyta</taxon>
        <taxon>Spermatophyta</taxon>
        <taxon>Magnoliopsida</taxon>
        <taxon>Liliopsida</taxon>
        <taxon>Poales</taxon>
        <taxon>Poaceae</taxon>
        <taxon>PACMAD clade</taxon>
        <taxon>Panicoideae</taxon>
        <taxon>Andropogonodae</taxon>
        <taxon>Andropogoneae</taxon>
        <taxon>Tripsacinae</taxon>
        <taxon>Zea</taxon>
    </lineage>
</organism>
<comment type="similarity">
    <text evidence="1">Belongs to the universal ribosomal protein uL24 family.</text>
</comment>
<gene>
    <name evidence="6" type="primary">RPL26A_0</name>
    <name evidence="6" type="ORF">Zm00014a_033830</name>
</gene>
<dbReference type="PROSITE" id="PS01108">
    <property type="entry name" value="RIBOSOMAL_L24"/>
    <property type="match status" value="1"/>
</dbReference>